<dbReference type="EMBL" id="VEPZ02001522">
    <property type="protein sequence ID" value="KAE8669709.1"/>
    <property type="molecule type" value="Genomic_DNA"/>
</dbReference>
<dbReference type="AlphaFoldDB" id="A0A6A2Y856"/>
<comment type="caution">
    <text evidence="1">The sequence shown here is derived from an EMBL/GenBank/DDBJ whole genome shotgun (WGS) entry which is preliminary data.</text>
</comment>
<proteinExistence type="predicted"/>
<dbReference type="Pfam" id="PF04720">
    <property type="entry name" value="PDDEXK_6"/>
    <property type="match status" value="1"/>
</dbReference>
<evidence type="ECO:0000313" key="1">
    <source>
        <dbReference type="EMBL" id="KAE8669709.1"/>
    </source>
</evidence>
<name>A0A6A2Y856_HIBSY</name>
<accession>A0A6A2Y856</accession>
<organism evidence="1 2">
    <name type="scientific">Hibiscus syriacus</name>
    <name type="common">Rose of Sharon</name>
    <dbReference type="NCBI Taxonomy" id="106335"/>
    <lineage>
        <taxon>Eukaryota</taxon>
        <taxon>Viridiplantae</taxon>
        <taxon>Streptophyta</taxon>
        <taxon>Embryophyta</taxon>
        <taxon>Tracheophyta</taxon>
        <taxon>Spermatophyta</taxon>
        <taxon>Magnoliopsida</taxon>
        <taxon>eudicotyledons</taxon>
        <taxon>Gunneridae</taxon>
        <taxon>Pentapetalae</taxon>
        <taxon>rosids</taxon>
        <taxon>malvids</taxon>
        <taxon>Malvales</taxon>
        <taxon>Malvaceae</taxon>
        <taxon>Malvoideae</taxon>
        <taxon>Hibiscus</taxon>
    </lineage>
</organism>
<dbReference type="Proteomes" id="UP000436088">
    <property type="component" value="Unassembled WGS sequence"/>
</dbReference>
<reference evidence="1" key="1">
    <citation type="submission" date="2019-09" db="EMBL/GenBank/DDBJ databases">
        <title>Draft genome information of white flower Hibiscus syriacus.</title>
        <authorList>
            <person name="Kim Y.-M."/>
        </authorList>
    </citation>
    <scope>NUCLEOTIDE SEQUENCE [LARGE SCALE GENOMIC DNA]</scope>
    <source>
        <strain evidence="1">YM2019G1</strain>
    </source>
</reference>
<sequence length="143" mass="15713">MRLSETSSRWLPELLAKGTLYSSPEQGFQLLPMQIQVEKLRQNPHRRTHVLRANESYNKLIGRLLELFVAKAERLKALIKILCSAAKKMHEGEEAALGAVEEAEVHASQVVGVVRKKDAGCGGAVAGGIFRPTTNSQGFDAYV</sequence>
<dbReference type="InterPro" id="IPR006502">
    <property type="entry name" value="PDDEXK-like"/>
</dbReference>
<protein>
    <submittedName>
        <fullName evidence="1">Uncharacterized protein</fullName>
    </submittedName>
</protein>
<keyword evidence="2" id="KW-1185">Reference proteome</keyword>
<gene>
    <name evidence="1" type="ORF">F3Y22_tig00112225pilonHSYRG00078</name>
</gene>
<evidence type="ECO:0000313" key="2">
    <source>
        <dbReference type="Proteomes" id="UP000436088"/>
    </source>
</evidence>